<accession>A0A5N5QFF9</accession>
<sequence length="207" mass="22142">MNLRVAKGEQLDETNTSKSELWVTCQLVHGAQTARLSIYQALLMIPTAIPTLVTQTTSTTSCVPSPPWAALKPRTTGPPIRALDGWTAGSYLQKSSTTSAAMLGPAESRGWFVTAKSIRMIFSCPSLLYLNIHEATASYKPLAFEETGTTFTWTFSSTDGTIGTTSGANTFVACFPGDLYLQTGTDVPAGNCTTTRLTIFPDTTALV</sequence>
<dbReference type="EMBL" id="SSOP01000204">
    <property type="protein sequence ID" value="KAB5590047.1"/>
    <property type="molecule type" value="Genomic_DNA"/>
</dbReference>
<keyword evidence="2" id="KW-1185">Reference proteome</keyword>
<name>A0A5N5QFF9_9AGAM</name>
<dbReference type="OrthoDB" id="3915838at2759"/>
<evidence type="ECO:0000313" key="2">
    <source>
        <dbReference type="Proteomes" id="UP000383932"/>
    </source>
</evidence>
<reference evidence="1 2" key="1">
    <citation type="journal article" date="2019" name="Fungal Biol. Biotechnol.">
        <title>Draft genome sequence of fastidious pathogen Ceratobasidium theobromae, which causes vascular-streak dieback in Theobroma cacao.</title>
        <authorList>
            <person name="Ali S.S."/>
            <person name="Asman A."/>
            <person name="Shao J."/>
            <person name="Firmansyah A.P."/>
            <person name="Susilo A.W."/>
            <person name="Rosmana A."/>
            <person name="McMahon P."/>
            <person name="Junaid M."/>
            <person name="Guest D."/>
            <person name="Kheng T.Y."/>
            <person name="Meinhardt L.W."/>
            <person name="Bailey B.A."/>
        </authorList>
    </citation>
    <scope>NUCLEOTIDE SEQUENCE [LARGE SCALE GENOMIC DNA]</scope>
    <source>
        <strain evidence="1 2">CT2</strain>
    </source>
</reference>
<evidence type="ECO:0000313" key="1">
    <source>
        <dbReference type="EMBL" id="KAB5590047.1"/>
    </source>
</evidence>
<dbReference type="AlphaFoldDB" id="A0A5N5QFF9"/>
<gene>
    <name evidence="1" type="ORF">CTheo_6519</name>
</gene>
<proteinExistence type="predicted"/>
<organism evidence="1 2">
    <name type="scientific">Ceratobasidium theobromae</name>
    <dbReference type="NCBI Taxonomy" id="1582974"/>
    <lineage>
        <taxon>Eukaryota</taxon>
        <taxon>Fungi</taxon>
        <taxon>Dikarya</taxon>
        <taxon>Basidiomycota</taxon>
        <taxon>Agaricomycotina</taxon>
        <taxon>Agaricomycetes</taxon>
        <taxon>Cantharellales</taxon>
        <taxon>Ceratobasidiaceae</taxon>
        <taxon>Ceratobasidium</taxon>
    </lineage>
</organism>
<dbReference type="Proteomes" id="UP000383932">
    <property type="component" value="Unassembled WGS sequence"/>
</dbReference>
<protein>
    <submittedName>
        <fullName evidence="1">Uncharacterized protein</fullName>
    </submittedName>
</protein>
<comment type="caution">
    <text evidence="1">The sequence shown here is derived from an EMBL/GenBank/DDBJ whole genome shotgun (WGS) entry which is preliminary data.</text>
</comment>